<dbReference type="Pfam" id="PF08879">
    <property type="entry name" value="WRC"/>
    <property type="match status" value="1"/>
</dbReference>
<evidence type="ECO:0000313" key="5">
    <source>
        <dbReference type="EMBL" id="KAF5184959.1"/>
    </source>
</evidence>
<comment type="caution">
    <text evidence="5">The sequence shown here is derived from an EMBL/GenBank/DDBJ whole genome shotgun (WGS) entry which is preliminary data.</text>
</comment>
<dbReference type="PANTHER" id="PTHR34680">
    <property type="entry name" value="EXPRESSED PROTEIN"/>
    <property type="match status" value="1"/>
</dbReference>
<protein>
    <submittedName>
        <fullName evidence="5">Growth-regulating factor like</fullName>
    </submittedName>
</protein>
<dbReference type="Proteomes" id="UP000554482">
    <property type="component" value="Unassembled WGS sequence"/>
</dbReference>
<evidence type="ECO:0000313" key="6">
    <source>
        <dbReference type="Proteomes" id="UP000554482"/>
    </source>
</evidence>
<evidence type="ECO:0000256" key="2">
    <source>
        <dbReference type="PROSITE-ProRule" id="PRU01002"/>
    </source>
</evidence>
<name>A0A7J6VIL4_THATH</name>
<accession>A0A7J6VIL4</accession>
<evidence type="ECO:0000256" key="3">
    <source>
        <dbReference type="SAM" id="MobiDB-lite"/>
    </source>
</evidence>
<proteinExistence type="predicted"/>
<keyword evidence="1" id="KW-0539">Nucleus</keyword>
<keyword evidence="6" id="KW-1185">Reference proteome</keyword>
<dbReference type="AlphaFoldDB" id="A0A7J6VIL4"/>
<evidence type="ECO:0000256" key="1">
    <source>
        <dbReference type="ARBA" id="ARBA00023242"/>
    </source>
</evidence>
<dbReference type="EMBL" id="JABWDY010031350">
    <property type="protein sequence ID" value="KAF5184959.1"/>
    <property type="molecule type" value="Genomic_DNA"/>
</dbReference>
<feature type="region of interest" description="Disordered" evidence="3">
    <location>
        <begin position="1"/>
        <end position="23"/>
    </location>
</feature>
<dbReference type="PROSITE" id="PS51667">
    <property type="entry name" value="WRC"/>
    <property type="match status" value="1"/>
</dbReference>
<dbReference type="InterPro" id="IPR014977">
    <property type="entry name" value="WRC_dom"/>
</dbReference>
<feature type="region of interest" description="Disordered" evidence="3">
    <location>
        <begin position="170"/>
        <end position="205"/>
    </location>
</feature>
<dbReference type="OrthoDB" id="1927437at2759"/>
<reference evidence="5 6" key="1">
    <citation type="submission" date="2020-06" db="EMBL/GenBank/DDBJ databases">
        <title>Transcriptomic and genomic resources for Thalictrum thalictroides and T. hernandezii: Facilitating candidate gene discovery in an emerging model plant lineage.</title>
        <authorList>
            <person name="Arias T."/>
            <person name="Riano-Pachon D.M."/>
            <person name="Di Stilio V.S."/>
        </authorList>
    </citation>
    <scope>NUCLEOTIDE SEQUENCE [LARGE SCALE GENOMIC DNA]</scope>
    <source>
        <strain evidence="6">cv. WT478/WT964</strain>
        <tissue evidence="5">Leaves</tissue>
    </source>
</reference>
<evidence type="ECO:0000259" key="4">
    <source>
        <dbReference type="PROSITE" id="PS51667"/>
    </source>
</evidence>
<gene>
    <name evidence="5" type="ORF">FRX31_025455</name>
</gene>
<dbReference type="PANTHER" id="PTHR34680:SF3">
    <property type="entry name" value="EXPRESSED PROTEIN"/>
    <property type="match status" value="1"/>
</dbReference>
<feature type="domain" description="WRC" evidence="4">
    <location>
        <begin position="66"/>
        <end position="110"/>
    </location>
</feature>
<sequence>MVDDNDTCNRVKREPASSPDSIAPLNEQYWAKKVKKEIIEEANRPSLMVDVDKVKAKKKVKVKKKEPDYICCNKTDGKGWFCKKEAKEGEVLCEHHIEQLKSYQFNYTYSCRKSTKAKPEVATATAAAAATTTITTTIASKKRNRGKVSSPSPMDFYYYSGFGPKYSWGSRRRAGGGSGDNIKEIKKEENDVDDTNTNIAEASSSSAVHVVDLHDYDDVFDDFDEDEDDEYNGDKKRVRRPVKARSLKSLF</sequence>
<organism evidence="5 6">
    <name type="scientific">Thalictrum thalictroides</name>
    <name type="common">Rue-anemone</name>
    <name type="synonym">Anemone thalictroides</name>
    <dbReference type="NCBI Taxonomy" id="46969"/>
    <lineage>
        <taxon>Eukaryota</taxon>
        <taxon>Viridiplantae</taxon>
        <taxon>Streptophyta</taxon>
        <taxon>Embryophyta</taxon>
        <taxon>Tracheophyta</taxon>
        <taxon>Spermatophyta</taxon>
        <taxon>Magnoliopsida</taxon>
        <taxon>Ranunculales</taxon>
        <taxon>Ranunculaceae</taxon>
        <taxon>Thalictroideae</taxon>
        <taxon>Thalictrum</taxon>
    </lineage>
</organism>
<comment type="caution">
    <text evidence="2">Lacks conserved residue(s) required for the propagation of feature annotation.</text>
</comment>